<keyword evidence="3" id="KW-1185">Reference proteome</keyword>
<dbReference type="WBParaSite" id="EVEC_0000263901-mRNA-1">
    <property type="protein sequence ID" value="EVEC_0000263901-mRNA-1"/>
    <property type="gene ID" value="EVEC_0000263901"/>
</dbReference>
<feature type="domain" description="Dynein heavy chain region D6 P-loop" evidence="1">
    <location>
        <begin position="131"/>
        <end position="241"/>
    </location>
</feature>
<dbReference type="STRING" id="51028.A0A0N4UYI4"/>
<dbReference type="PANTHER" id="PTHR45703">
    <property type="entry name" value="DYNEIN HEAVY CHAIN"/>
    <property type="match status" value="1"/>
</dbReference>
<dbReference type="OrthoDB" id="5593012at2759"/>
<dbReference type="Gene3D" id="1.10.8.720">
    <property type="entry name" value="Region D6 of dynein motor"/>
    <property type="match status" value="1"/>
</dbReference>
<dbReference type="Proteomes" id="UP000274131">
    <property type="component" value="Unassembled WGS sequence"/>
</dbReference>
<dbReference type="GO" id="GO:0045505">
    <property type="term" value="F:dynein intermediate chain binding"/>
    <property type="evidence" value="ECO:0007669"/>
    <property type="project" value="InterPro"/>
</dbReference>
<dbReference type="InterPro" id="IPR026983">
    <property type="entry name" value="DHC"/>
</dbReference>
<evidence type="ECO:0000313" key="3">
    <source>
        <dbReference type="Proteomes" id="UP000274131"/>
    </source>
</evidence>
<dbReference type="Pfam" id="PF03028">
    <property type="entry name" value="Dynein_heavy"/>
    <property type="match status" value="1"/>
</dbReference>
<reference evidence="2 3" key="2">
    <citation type="submission" date="2018-10" db="EMBL/GenBank/DDBJ databases">
        <authorList>
            <consortium name="Pathogen Informatics"/>
        </authorList>
    </citation>
    <scope>NUCLEOTIDE SEQUENCE [LARGE SCALE GENOMIC DNA]</scope>
</reference>
<dbReference type="AlphaFoldDB" id="A0A0N4UYI4"/>
<evidence type="ECO:0000313" key="4">
    <source>
        <dbReference type="WBParaSite" id="EVEC_0000263901-mRNA-1"/>
    </source>
</evidence>
<sequence>MTVKEWELFIGFLYDEAVEEKQIKAISWVEDENKPYVARLKKYLPSLFNKLRLDQENLWKDFANSTDCEVKFPVSVEENLTEFQKVLVIQAVRPDRLNSALSSFVKKLMNKNSLSVLSFDLEQIYEKESSENEPLLVVTGTGADPTQVLVDLANKKLGLGKLHQISMGQGQLQTATEMMRYCAENGHWICIKNLHLSTDSVLLLYKDFLNMRRHPNFRLWLFSEPDEHFPSTVLQGSLKVTYESPPGVRNNLLRTLRRWQGLNISGGVVKMQCLYILAWLHALLQERRTFVPQVLIEIFILI</sequence>
<dbReference type="PANTHER" id="PTHR45703:SF22">
    <property type="entry name" value="DYNEIN CYTOPLASMIC 2 HEAVY CHAIN 1"/>
    <property type="match status" value="1"/>
</dbReference>
<dbReference type="GO" id="GO:0051959">
    <property type="term" value="F:dynein light intermediate chain binding"/>
    <property type="evidence" value="ECO:0007669"/>
    <property type="project" value="InterPro"/>
</dbReference>
<reference evidence="4" key="1">
    <citation type="submission" date="2017-02" db="UniProtKB">
        <authorList>
            <consortium name="WormBaseParasite"/>
        </authorList>
    </citation>
    <scope>IDENTIFICATION</scope>
</reference>
<dbReference type="EMBL" id="UXUI01007364">
    <property type="protein sequence ID" value="VDD87204.1"/>
    <property type="molecule type" value="Genomic_DNA"/>
</dbReference>
<accession>A0A0N4UYI4</accession>
<gene>
    <name evidence="2" type="ORF">EVEC_LOCUS2347</name>
</gene>
<protein>
    <submittedName>
        <fullName evidence="4">Dynein_heavy domain-containing protein</fullName>
    </submittedName>
</protein>
<name>A0A0N4UYI4_ENTVE</name>
<dbReference type="GO" id="GO:0008569">
    <property type="term" value="F:minus-end-directed microtubule motor activity"/>
    <property type="evidence" value="ECO:0007669"/>
    <property type="project" value="InterPro"/>
</dbReference>
<dbReference type="InterPro" id="IPR004273">
    <property type="entry name" value="Dynein_heavy_D6_P-loop"/>
</dbReference>
<proteinExistence type="predicted"/>
<evidence type="ECO:0000259" key="1">
    <source>
        <dbReference type="Pfam" id="PF03028"/>
    </source>
</evidence>
<organism evidence="4">
    <name type="scientific">Enterobius vermicularis</name>
    <name type="common">Human pinworm</name>
    <dbReference type="NCBI Taxonomy" id="51028"/>
    <lineage>
        <taxon>Eukaryota</taxon>
        <taxon>Metazoa</taxon>
        <taxon>Ecdysozoa</taxon>
        <taxon>Nematoda</taxon>
        <taxon>Chromadorea</taxon>
        <taxon>Rhabditida</taxon>
        <taxon>Spirurina</taxon>
        <taxon>Oxyuridomorpha</taxon>
        <taxon>Oxyuroidea</taxon>
        <taxon>Oxyuridae</taxon>
        <taxon>Enterobius</taxon>
    </lineage>
</organism>
<dbReference type="InterPro" id="IPR042219">
    <property type="entry name" value="AAA_lid_11_sf"/>
</dbReference>
<dbReference type="InterPro" id="IPR027417">
    <property type="entry name" value="P-loop_NTPase"/>
</dbReference>
<dbReference type="Gene3D" id="3.40.50.300">
    <property type="entry name" value="P-loop containing nucleotide triphosphate hydrolases"/>
    <property type="match status" value="1"/>
</dbReference>
<dbReference type="GO" id="GO:0030286">
    <property type="term" value="C:dynein complex"/>
    <property type="evidence" value="ECO:0007669"/>
    <property type="project" value="InterPro"/>
</dbReference>
<dbReference type="GO" id="GO:0007018">
    <property type="term" value="P:microtubule-based movement"/>
    <property type="evidence" value="ECO:0007669"/>
    <property type="project" value="InterPro"/>
</dbReference>
<evidence type="ECO:0000313" key="2">
    <source>
        <dbReference type="EMBL" id="VDD87204.1"/>
    </source>
</evidence>